<feature type="chain" id="PRO_5011173338" evidence="1">
    <location>
        <begin position="30"/>
        <end position="142"/>
    </location>
</feature>
<sequence length="142" mass="15737">MRIAPTSTLRSFLLMWPTLPSAMIQGSTGYAILCTSTGSSVVSPPQARSSVACVARATLTTRIGRRGGPPGSATRPFPSAATVEHIQLDVLLLWNLPHACSDSIWYFCCIVKFCYPCYKLLELCYQCTMEKLKRTMFMKMMV</sequence>
<feature type="signal peptide" evidence="1">
    <location>
        <begin position="1"/>
        <end position="29"/>
    </location>
</feature>
<evidence type="ECO:0000256" key="1">
    <source>
        <dbReference type="SAM" id="SignalP"/>
    </source>
</evidence>
<keyword evidence="2" id="KW-0687">Ribonucleoprotein</keyword>
<protein>
    <submittedName>
        <fullName evidence="2">Ribosomal protein L15</fullName>
    </submittedName>
</protein>
<name>A0A1D6EVU1_MAIZE</name>
<organism evidence="2">
    <name type="scientific">Zea mays</name>
    <name type="common">Maize</name>
    <dbReference type="NCBI Taxonomy" id="4577"/>
    <lineage>
        <taxon>Eukaryota</taxon>
        <taxon>Viridiplantae</taxon>
        <taxon>Streptophyta</taxon>
        <taxon>Embryophyta</taxon>
        <taxon>Tracheophyta</taxon>
        <taxon>Spermatophyta</taxon>
        <taxon>Magnoliopsida</taxon>
        <taxon>Liliopsida</taxon>
        <taxon>Poales</taxon>
        <taxon>Poaceae</taxon>
        <taxon>PACMAD clade</taxon>
        <taxon>Panicoideae</taxon>
        <taxon>Andropogonodae</taxon>
        <taxon>Andropogoneae</taxon>
        <taxon>Tripsacinae</taxon>
        <taxon>Zea</taxon>
    </lineage>
</organism>
<dbReference type="EMBL" id="CM007648">
    <property type="protein sequence ID" value="ONM23687.1"/>
    <property type="molecule type" value="Genomic_DNA"/>
</dbReference>
<keyword evidence="2" id="KW-0689">Ribosomal protein</keyword>
<gene>
    <name evidence="2" type="ORF">ZEAMMB73_Zm00001d006388</name>
</gene>
<keyword evidence="1" id="KW-0732">Signal</keyword>
<proteinExistence type="predicted"/>
<dbReference type="EMBL" id="CM007648">
    <property type="protein sequence ID" value="ONM23688.1"/>
    <property type="molecule type" value="Genomic_DNA"/>
</dbReference>
<dbReference type="AlphaFoldDB" id="A0A1D6EVU1"/>
<dbReference type="GO" id="GO:0005840">
    <property type="term" value="C:ribosome"/>
    <property type="evidence" value="ECO:0007669"/>
    <property type="project" value="UniProtKB-KW"/>
</dbReference>
<evidence type="ECO:0000313" key="2">
    <source>
        <dbReference type="EMBL" id="ONM23688.1"/>
    </source>
</evidence>
<reference evidence="2" key="1">
    <citation type="submission" date="2015-12" db="EMBL/GenBank/DDBJ databases">
        <title>Update maize B73 reference genome by single molecule sequencing technologies.</title>
        <authorList>
            <consortium name="Maize Genome Sequencing Project"/>
            <person name="Ware D."/>
        </authorList>
    </citation>
    <scope>NUCLEOTIDE SEQUENCE [LARGE SCALE GENOMIC DNA]</scope>
    <source>
        <tissue evidence="2">Seedling</tissue>
    </source>
</reference>
<accession>A0A1D6EVU1</accession>